<organism evidence="1">
    <name type="scientific">uncultured marine virus</name>
    <dbReference type="NCBI Taxonomy" id="186617"/>
    <lineage>
        <taxon>Viruses</taxon>
        <taxon>environmental samples</taxon>
    </lineage>
</organism>
<reference evidence="1" key="2">
    <citation type="submission" date="2015-03" db="EMBL/GenBank/DDBJ databases">
        <authorList>
            <person name="Chow C.-E.T."/>
            <person name="Winget D.M."/>
            <person name="White R.A.III."/>
            <person name="Hallam S.J."/>
            <person name="Suttle C.A."/>
        </authorList>
    </citation>
    <scope>NUCLEOTIDE SEQUENCE</scope>
    <source>
        <strain evidence="1">Oxic1_4</strain>
    </source>
</reference>
<evidence type="ECO:0000313" key="1">
    <source>
        <dbReference type="EMBL" id="AKH47844.1"/>
    </source>
</evidence>
<name>A0A0F7L5P1_9VIRU</name>
<reference evidence="1" key="1">
    <citation type="journal article" date="2015" name="Front. Microbiol.">
        <title>Combining genomic sequencing methods to explore viral diversity and reveal potential virus-host interactions.</title>
        <authorList>
            <person name="Chow C.E."/>
            <person name="Winget D.M."/>
            <person name="White R.A.III."/>
            <person name="Hallam S.J."/>
            <person name="Suttle C.A."/>
        </authorList>
    </citation>
    <scope>NUCLEOTIDE SEQUENCE</scope>
    <source>
        <strain evidence="1">Oxic1_4</strain>
    </source>
</reference>
<protein>
    <submittedName>
        <fullName evidence="1">Uncharacterized protein</fullName>
    </submittedName>
</protein>
<proteinExistence type="predicted"/>
<accession>A0A0F7L5P1</accession>
<dbReference type="EMBL" id="KR029599">
    <property type="protein sequence ID" value="AKH47844.1"/>
    <property type="molecule type" value="Genomic_DNA"/>
</dbReference>
<sequence length="92" mass="9663">MLADPLDEVGNGSCYVSHRLSKVSAAIDADACSSVVVVEDGSIRVVTFSFFHSCLGANLITVNKCLNLTGANKSVSKHPGCLEGDVTSSLFW</sequence>